<evidence type="ECO:0000313" key="3">
    <source>
        <dbReference type="Proteomes" id="UP000765509"/>
    </source>
</evidence>
<protein>
    <submittedName>
        <fullName evidence="2">Uncharacterized protein</fullName>
    </submittedName>
</protein>
<comment type="caution">
    <text evidence="2">The sequence shown here is derived from an EMBL/GenBank/DDBJ whole genome shotgun (WGS) entry which is preliminary data.</text>
</comment>
<proteinExistence type="predicted"/>
<reference evidence="2" key="1">
    <citation type="submission" date="2021-03" db="EMBL/GenBank/DDBJ databases">
        <title>Draft genome sequence of rust myrtle Austropuccinia psidii MF-1, a brazilian biotype.</title>
        <authorList>
            <person name="Quecine M.C."/>
            <person name="Pachon D.M.R."/>
            <person name="Bonatelli M.L."/>
            <person name="Correr F.H."/>
            <person name="Franceschini L.M."/>
            <person name="Leite T.F."/>
            <person name="Margarido G.R.A."/>
            <person name="Almeida C.A."/>
            <person name="Ferrarezi J.A."/>
            <person name="Labate C.A."/>
        </authorList>
    </citation>
    <scope>NUCLEOTIDE SEQUENCE</scope>
    <source>
        <strain evidence="2">MF-1</strain>
    </source>
</reference>
<evidence type="ECO:0000256" key="1">
    <source>
        <dbReference type="SAM" id="MobiDB-lite"/>
    </source>
</evidence>
<name>A0A9Q3GKR2_9BASI</name>
<dbReference type="EMBL" id="AVOT02002491">
    <property type="protein sequence ID" value="MBW0470575.1"/>
    <property type="molecule type" value="Genomic_DNA"/>
</dbReference>
<organism evidence="2 3">
    <name type="scientific">Austropuccinia psidii MF-1</name>
    <dbReference type="NCBI Taxonomy" id="1389203"/>
    <lineage>
        <taxon>Eukaryota</taxon>
        <taxon>Fungi</taxon>
        <taxon>Dikarya</taxon>
        <taxon>Basidiomycota</taxon>
        <taxon>Pucciniomycotina</taxon>
        <taxon>Pucciniomycetes</taxon>
        <taxon>Pucciniales</taxon>
        <taxon>Sphaerophragmiaceae</taxon>
        <taxon>Austropuccinia</taxon>
    </lineage>
</organism>
<sequence length="196" mass="22066">MFTSLLDWTKVIIWPMNDGNGNGTFDLGLIITISCHPWYSKVKVRSYFSSLTHFFSHNHTSYFSLPIGHNPSNQPQQETAISPIPHKQHPQKPNPGPSGTQWSVDLFREPSQHDESPIPGLSQSCKSQLPSHEDTSTCEAEPEVALTQFTRNLLPVGSPLRLPLPLVPWRSQLPPPHSHNEAWQEVTKLKPNLMIP</sequence>
<evidence type="ECO:0000313" key="2">
    <source>
        <dbReference type="EMBL" id="MBW0470575.1"/>
    </source>
</evidence>
<accession>A0A9Q3GKR2</accession>
<dbReference type="Proteomes" id="UP000765509">
    <property type="component" value="Unassembled WGS sequence"/>
</dbReference>
<dbReference type="AlphaFoldDB" id="A0A9Q3GKR2"/>
<feature type="region of interest" description="Disordered" evidence="1">
    <location>
        <begin position="66"/>
        <end position="140"/>
    </location>
</feature>
<gene>
    <name evidence="2" type="ORF">O181_010290</name>
</gene>
<feature type="compositionally biased region" description="Basic and acidic residues" evidence="1">
    <location>
        <begin position="106"/>
        <end position="116"/>
    </location>
</feature>
<feature type="compositionally biased region" description="Polar residues" evidence="1">
    <location>
        <begin position="70"/>
        <end position="80"/>
    </location>
</feature>
<keyword evidence="3" id="KW-1185">Reference proteome</keyword>
<feature type="compositionally biased region" description="Polar residues" evidence="1">
    <location>
        <begin position="121"/>
        <end position="130"/>
    </location>
</feature>